<dbReference type="EMBL" id="LRPC01000012">
    <property type="protein sequence ID" value="KYG75703.1"/>
    <property type="molecule type" value="Genomic_DNA"/>
</dbReference>
<protein>
    <recommendedName>
        <fullName evidence="4">Lipocalin-like domain-containing protein</fullName>
    </recommendedName>
</protein>
<keyword evidence="3" id="KW-1185">Reference proteome</keyword>
<dbReference type="PROSITE" id="PS51257">
    <property type="entry name" value="PROKAR_LIPOPROTEIN"/>
    <property type="match status" value="1"/>
</dbReference>
<evidence type="ECO:0000256" key="1">
    <source>
        <dbReference type="SAM" id="SignalP"/>
    </source>
</evidence>
<sequence length="162" mass="16982">MKRFKSYFLILNIIGLAVLTSCGGGDGGDDTPQLTPEEQRIVDLAGSSSGITWATTSVTFDGASSNFFSDLTLTIRGNSSSKTYISANGSPLWGANGTWDFNGTNLNEIIFDSDNGNVYTISLNTSATPSTLTMTVNYTASGGVAAGINGANGTYVFNMEEQ</sequence>
<feature type="chain" id="PRO_5007574369" description="Lipocalin-like domain-containing protein" evidence="1">
    <location>
        <begin position="24"/>
        <end position="162"/>
    </location>
</feature>
<proteinExistence type="predicted"/>
<dbReference type="STRING" id="333140.AWW68_07665"/>
<keyword evidence="1" id="KW-0732">Signal</keyword>
<evidence type="ECO:0000313" key="3">
    <source>
        <dbReference type="Proteomes" id="UP000075606"/>
    </source>
</evidence>
<dbReference type="AlphaFoldDB" id="A0A150XAG2"/>
<gene>
    <name evidence="2" type="ORF">AWW68_07665</name>
</gene>
<evidence type="ECO:0008006" key="4">
    <source>
        <dbReference type="Google" id="ProtNLM"/>
    </source>
</evidence>
<accession>A0A150XAG2</accession>
<reference evidence="2 3" key="1">
    <citation type="submission" date="2016-01" db="EMBL/GenBank/DDBJ databases">
        <title>Genome sequencing of Roseivirga spongicola UST030701-084.</title>
        <authorList>
            <person name="Selvaratnam C."/>
            <person name="Thevarajoo S."/>
            <person name="Goh K.M."/>
            <person name="Ee R."/>
            <person name="Chan K.-G."/>
            <person name="Chong C.S."/>
        </authorList>
    </citation>
    <scope>NUCLEOTIDE SEQUENCE [LARGE SCALE GENOMIC DNA]</scope>
    <source>
        <strain evidence="2 3">UST030701-084</strain>
    </source>
</reference>
<comment type="caution">
    <text evidence="2">The sequence shown here is derived from an EMBL/GenBank/DDBJ whole genome shotgun (WGS) entry which is preliminary data.</text>
</comment>
<dbReference type="Proteomes" id="UP000075606">
    <property type="component" value="Unassembled WGS sequence"/>
</dbReference>
<feature type="signal peptide" evidence="1">
    <location>
        <begin position="1"/>
        <end position="23"/>
    </location>
</feature>
<name>A0A150XAG2_9BACT</name>
<evidence type="ECO:0000313" key="2">
    <source>
        <dbReference type="EMBL" id="KYG75703.1"/>
    </source>
</evidence>
<dbReference type="RefSeq" id="WP_068219424.1">
    <property type="nucleotide sequence ID" value="NZ_CP139724.1"/>
</dbReference>
<organism evidence="2 3">
    <name type="scientific">Roseivirga spongicola</name>
    <dbReference type="NCBI Taxonomy" id="333140"/>
    <lineage>
        <taxon>Bacteria</taxon>
        <taxon>Pseudomonadati</taxon>
        <taxon>Bacteroidota</taxon>
        <taxon>Cytophagia</taxon>
        <taxon>Cytophagales</taxon>
        <taxon>Roseivirgaceae</taxon>
        <taxon>Roseivirga</taxon>
    </lineage>
</organism>
<dbReference type="OrthoDB" id="838038at2"/>